<evidence type="ECO:0000313" key="2">
    <source>
        <dbReference type="Proteomes" id="UP001165289"/>
    </source>
</evidence>
<dbReference type="InterPro" id="IPR036397">
    <property type="entry name" value="RNaseH_sf"/>
</dbReference>
<dbReference type="PANTHER" id="PTHR47326">
    <property type="entry name" value="TRANSPOSABLE ELEMENT TC3 TRANSPOSASE-LIKE PROTEIN"/>
    <property type="match status" value="1"/>
</dbReference>
<evidence type="ECO:0008006" key="3">
    <source>
        <dbReference type="Google" id="ProtNLM"/>
    </source>
</evidence>
<gene>
    <name evidence="1" type="ORF">LOD99_8534</name>
</gene>
<dbReference type="GO" id="GO:0003676">
    <property type="term" value="F:nucleic acid binding"/>
    <property type="evidence" value="ECO:0007669"/>
    <property type="project" value="InterPro"/>
</dbReference>
<dbReference type="Proteomes" id="UP001165289">
    <property type="component" value="Unassembled WGS sequence"/>
</dbReference>
<accession>A0AAV7JG70</accession>
<proteinExistence type="predicted"/>
<sequence>MSNTTPTPKQYSLWNVELKAFAIERYMETKSFHVTIRDVVAKFNAVTTPYKSLIVKWVAKFRKEGTVRNLNSKIPSRNSHSGRKGKRDEVFIDRLRESVQESPHKSTRRRCQELASSRSTMLRAINEDLKLFPYRITIYQKLTETAKMNRLDMAKVLADKIKKTKNFLQLLWTSDEAHCYLEGAVNSKNSIYWGSQRPNELITKPLHSKKVTVWCALSEKGIIGPYFFEENGMTTSINSERYIVMLERFLEDLKRLFPSNWQKMWFQQDGASPHAAQKSLDWLRVHFKSRIISRKCEIEWPLIRPT</sequence>
<protein>
    <recommendedName>
        <fullName evidence="3">DUF4817 domain-containing protein</fullName>
    </recommendedName>
</protein>
<dbReference type="EMBL" id="JAKMXF010000337">
    <property type="protein sequence ID" value="KAI6647819.1"/>
    <property type="molecule type" value="Genomic_DNA"/>
</dbReference>
<dbReference type="PANTHER" id="PTHR47326:SF1">
    <property type="entry name" value="HTH PSQ-TYPE DOMAIN-CONTAINING PROTEIN"/>
    <property type="match status" value="1"/>
</dbReference>
<dbReference type="Gene3D" id="3.30.420.10">
    <property type="entry name" value="Ribonuclease H-like superfamily/Ribonuclease H"/>
    <property type="match status" value="1"/>
</dbReference>
<reference evidence="1 2" key="1">
    <citation type="journal article" date="2023" name="BMC Biol.">
        <title>The compact genome of the sponge Oopsacas minuta (Hexactinellida) is lacking key metazoan core genes.</title>
        <authorList>
            <person name="Santini S."/>
            <person name="Schenkelaars Q."/>
            <person name="Jourda C."/>
            <person name="Duchesne M."/>
            <person name="Belahbib H."/>
            <person name="Rocher C."/>
            <person name="Selva M."/>
            <person name="Riesgo A."/>
            <person name="Vervoort M."/>
            <person name="Leys S.P."/>
            <person name="Kodjabachian L."/>
            <person name="Le Bivic A."/>
            <person name="Borchiellini C."/>
            <person name="Claverie J.M."/>
            <person name="Renard E."/>
        </authorList>
    </citation>
    <scope>NUCLEOTIDE SEQUENCE [LARGE SCALE GENOMIC DNA]</scope>
    <source>
        <strain evidence="1">SPO-2</strain>
    </source>
</reference>
<comment type="caution">
    <text evidence="1">The sequence shown here is derived from an EMBL/GenBank/DDBJ whole genome shotgun (WGS) entry which is preliminary data.</text>
</comment>
<evidence type="ECO:0000313" key="1">
    <source>
        <dbReference type="EMBL" id="KAI6647819.1"/>
    </source>
</evidence>
<keyword evidence="2" id="KW-1185">Reference proteome</keyword>
<organism evidence="1 2">
    <name type="scientific">Oopsacas minuta</name>
    <dbReference type="NCBI Taxonomy" id="111878"/>
    <lineage>
        <taxon>Eukaryota</taxon>
        <taxon>Metazoa</taxon>
        <taxon>Porifera</taxon>
        <taxon>Hexactinellida</taxon>
        <taxon>Hexasterophora</taxon>
        <taxon>Lyssacinosida</taxon>
        <taxon>Leucopsacidae</taxon>
        <taxon>Oopsacas</taxon>
    </lineage>
</organism>
<dbReference type="AlphaFoldDB" id="A0AAV7JG70"/>
<name>A0AAV7JG70_9METZ</name>